<protein>
    <submittedName>
        <fullName evidence="3">Protein of uncharacterized function (DUF2023)</fullName>
    </submittedName>
</protein>
<dbReference type="EMBL" id="JQJC01000010">
    <property type="protein sequence ID" value="KGN95383.1"/>
    <property type="molecule type" value="Genomic_DNA"/>
</dbReference>
<dbReference type="Pfam" id="PF09633">
    <property type="entry name" value="DUF2023"/>
    <property type="match status" value="1"/>
</dbReference>
<reference evidence="3 5" key="2">
    <citation type="submission" date="2018-06" db="EMBL/GenBank/DDBJ databases">
        <authorList>
            <consortium name="Pathogen Informatics"/>
            <person name="Doyle S."/>
        </authorList>
    </citation>
    <scope>NUCLEOTIDE SEQUENCE [LARGE SCALE GENOMIC DNA]</scope>
    <source>
        <strain evidence="3 5">NCTC12858</strain>
    </source>
</reference>
<dbReference type="Gene3D" id="3.30.2190.10">
    <property type="entry name" value="PG1857-like"/>
    <property type="match status" value="1"/>
</dbReference>
<dbReference type="InterPro" id="IPR036780">
    <property type="entry name" value="PG1857-like_sf"/>
</dbReference>
<name>A0A0A2FWI3_9PORP</name>
<evidence type="ECO:0000313" key="4">
    <source>
        <dbReference type="Proteomes" id="UP000030136"/>
    </source>
</evidence>
<dbReference type="InterPro" id="IPR018594">
    <property type="entry name" value="DUF2023"/>
</dbReference>
<dbReference type="AlphaFoldDB" id="A0A0A2FWI3"/>
<reference evidence="2 4" key="1">
    <citation type="submission" date="2014-08" db="EMBL/GenBank/DDBJ databases">
        <title>Porphyromonas crevioricanis strain:COT-253_OH1447 Genome sequencing.</title>
        <authorList>
            <person name="Wallis C."/>
            <person name="Deusch O."/>
            <person name="O'Flynn C."/>
            <person name="Davis I."/>
            <person name="Jospin G."/>
            <person name="Darling A.E."/>
            <person name="Coil D.A."/>
            <person name="Alexiev A."/>
            <person name="Horsfall A."/>
            <person name="Kirkwood N."/>
            <person name="Harris S."/>
            <person name="Eisen J.A."/>
        </authorList>
    </citation>
    <scope>NUCLEOTIDE SEQUENCE [LARGE SCALE GENOMIC DNA]</scope>
    <source>
        <strain evidence="4">COT-253 OH1447</strain>
        <strain evidence="2">COT-253_OH1447</strain>
    </source>
</reference>
<gene>
    <name evidence="2" type="ORF">HQ38_03650</name>
    <name evidence="3" type="ORF">NCTC12858_00830</name>
</gene>
<sequence>MREYSVDYKVFLHHVYEYQKGVRRMILCTLAIDELHEAEARLSRLSIPYFSQAVPKGHRANLFFGSSECLEALSLFLGNRPLNTLSPEEDFIVGAMLGYDICGQCQRYCKRKKTSIASTCQASAC</sequence>
<dbReference type="SUPFAM" id="SSF160448">
    <property type="entry name" value="PG1857-like"/>
    <property type="match status" value="1"/>
</dbReference>
<dbReference type="Proteomes" id="UP000249300">
    <property type="component" value="Chromosome 1"/>
</dbReference>
<organism evidence="2 4">
    <name type="scientific">Porphyromonas crevioricanis</name>
    <dbReference type="NCBI Taxonomy" id="393921"/>
    <lineage>
        <taxon>Bacteria</taxon>
        <taxon>Pseudomonadati</taxon>
        <taxon>Bacteroidota</taxon>
        <taxon>Bacteroidia</taxon>
        <taxon>Bacteroidales</taxon>
        <taxon>Porphyromonadaceae</taxon>
        <taxon>Porphyromonas</taxon>
    </lineage>
</organism>
<keyword evidence="5" id="KW-1185">Reference proteome</keyword>
<evidence type="ECO:0000313" key="5">
    <source>
        <dbReference type="Proteomes" id="UP000249300"/>
    </source>
</evidence>
<proteinExistence type="predicted"/>
<dbReference type="EMBL" id="LS483447">
    <property type="protein sequence ID" value="SQH72992.1"/>
    <property type="molecule type" value="Genomic_DNA"/>
</dbReference>
<dbReference type="Proteomes" id="UP000030136">
    <property type="component" value="Unassembled WGS sequence"/>
</dbReference>
<dbReference type="RefSeq" id="WP_023937992.1">
    <property type="nucleotide sequence ID" value="NZ_FUXH01000016.1"/>
</dbReference>
<evidence type="ECO:0000259" key="1">
    <source>
        <dbReference type="Pfam" id="PF09633"/>
    </source>
</evidence>
<dbReference type="KEGG" id="pcre:NCTC12858_00830"/>
<evidence type="ECO:0000313" key="2">
    <source>
        <dbReference type="EMBL" id="KGN95383.1"/>
    </source>
</evidence>
<dbReference type="OrthoDB" id="8138867at2"/>
<dbReference type="eggNOG" id="ENOG5032RXB">
    <property type="taxonomic scope" value="Bacteria"/>
</dbReference>
<evidence type="ECO:0000313" key="3">
    <source>
        <dbReference type="EMBL" id="SQH72992.1"/>
    </source>
</evidence>
<accession>A0A0A2FWI3</accession>
<feature type="domain" description="DUF2023" evidence="1">
    <location>
        <begin position="9"/>
        <end position="111"/>
    </location>
</feature>